<dbReference type="InterPro" id="IPR036388">
    <property type="entry name" value="WH-like_DNA-bd_sf"/>
</dbReference>
<dbReference type="SUPFAM" id="SSF46785">
    <property type="entry name" value="Winged helix' DNA-binding domain"/>
    <property type="match status" value="1"/>
</dbReference>
<gene>
    <name evidence="5" type="ORF">SLNSH_11480</name>
</gene>
<evidence type="ECO:0000256" key="3">
    <source>
        <dbReference type="ARBA" id="ARBA00023163"/>
    </source>
</evidence>
<dbReference type="Pfam" id="PF13404">
    <property type="entry name" value="HTH_AsnC-type"/>
    <property type="match status" value="1"/>
</dbReference>
<dbReference type="SMART" id="SM00344">
    <property type="entry name" value="HTH_ASNC"/>
    <property type="match status" value="1"/>
</dbReference>
<sequence length="211" mass="22948">MRIRQEHARASSFDAARRYCSAHEKGALIGASGCKFLSCETAVARRPPTITLDSFDLGILAILQRDTTTPQRVIGEAVHLSAPAVQRRIRRMEEAGVIQAHVAVIDPALVGQSITIFVEVEVISETADLLDAAKRDFAAAPEVQQCYYVTGEADFVLVVVVPSMAAYESLTRRLFFNNPNVKRFRTFVAMDRVKVGLAVPLDEASGGSTVG</sequence>
<dbReference type="SUPFAM" id="SSF54909">
    <property type="entry name" value="Dimeric alpha+beta barrel"/>
    <property type="match status" value="1"/>
</dbReference>
<comment type="caution">
    <text evidence="5">The sequence shown here is derived from an EMBL/GenBank/DDBJ whole genome shotgun (WGS) entry which is preliminary data.</text>
</comment>
<name>A0A2T1HT64_9HYPH</name>
<evidence type="ECO:0000259" key="4">
    <source>
        <dbReference type="PROSITE" id="PS50956"/>
    </source>
</evidence>
<organism evidence="5 6">
    <name type="scientific">Alsobacter soli</name>
    <dbReference type="NCBI Taxonomy" id="2109933"/>
    <lineage>
        <taxon>Bacteria</taxon>
        <taxon>Pseudomonadati</taxon>
        <taxon>Pseudomonadota</taxon>
        <taxon>Alphaproteobacteria</taxon>
        <taxon>Hyphomicrobiales</taxon>
        <taxon>Alsobacteraceae</taxon>
        <taxon>Alsobacter</taxon>
    </lineage>
</organism>
<evidence type="ECO:0000256" key="1">
    <source>
        <dbReference type="ARBA" id="ARBA00023015"/>
    </source>
</evidence>
<keyword evidence="3" id="KW-0804">Transcription</keyword>
<keyword evidence="2" id="KW-0238">DNA-binding</keyword>
<dbReference type="InterPro" id="IPR000485">
    <property type="entry name" value="AsnC-type_HTH_dom"/>
</dbReference>
<dbReference type="AlphaFoldDB" id="A0A2T1HT64"/>
<evidence type="ECO:0000313" key="5">
    <source>
        <dbReference type="EMBL" id="PSC04719.1"/>
    </source>
</evidence>
<evidence type="ECO:0000313" key="6">
    <source>
        <dbReference type="Proteomes" id="UP000239772"/>
    </source>
</evidence>
<evidence type="ECO:0000256" key="2">
    <source>
        <dbReference type="ARBA" id="ARBA00023125"/>
    </source>
</evidence>
<dbReference type="Gene3D" id="3.30.70.920">
    <property type="match status" value="1"/>
</dbReference>
<protein>
    <submittedName>
        <fullName evidence="5">AsnC family transcriptional regulator</fullName>
    </submittedName>
</protein>
<dbReference type="Proteomes" id="UP000239772">
    <property type="component" value="Unassembled WGS sequence"/>
</dbReference>
<dbReference type="Gene3D" id="1.10.10.10">
    <property type="entry name" value="Winged helix-like DNA-binding domain superfamily/Winged helix DNA-binding domain"/>
    <property type="match status" value="1"/>
</dbReference>
<feature type="domain" description="HTH asnC-type" evidence="4">
    <location>
        <begin position="52"/>
        <end position="113"/>
    </location>
</feature>
<dbReference type="GO" id="GO:0043565">
    <property type="term" value="F:sequence-specific DNA binding"/>
    <property type="evidence" value="ECO:0007669"/>
    <property type="project" value="InterPro"/>
</dbReference>
<dbReference type="Pfam" id="PF01037">
    <property type="entry name" value="AsnC_trans_reg"/>
    <property type="match status" value="1"/>
</dbReference>
<keyword evidence="1" id="KW-0805">Transcription regulation</keyword>
<dbReference type="GO" id="GO:0005829">
    <property type="term" value="C:cytosol"/>
    <property type="evidence" value="ECO:0007669"/>
    <property type="project" value="TreeGrafter"/>
</dbReference>
<accession>A0A2T1HT64</accession>
<dbReference type="PROSITE" id="PS50956">
    <property type="entry name" value="HTH_ASNC_2"/>
    <property type="match status" value="1"/>
</dbReference>
<dbReference type="PANTHER" id="PTHR30154:SF34">
    <property type="entry name" value="TRANSCRIPTIONAL REGULATOR AZLB"/>
    <property type="match status" value="1"/>
</dbReference>
<proteinExistence type="predicted"/>
<reference evidence="6" key="1">
    <citation type="submission" date="2018-03" db="EMBL/GenBank/DDBJ databases">
        <authorList>
            <person name="Sun L."/>
            <person name="Liu H."/>
            <person name="Chen W."/>
            <person name="Huang K."/>
            <person name="Liu W."/>
            <person name="Gao X."/>
        </authorList>
    </citation>
    <scope>NUCLEOTIDE SEQUENCE [LARGE SCALE GENOMIC DNA]</scope>
    <source>
        <strain evidence="6">SH9</strain>
    </source>
</reference>
<dbReference type="PANTHER" id="PTHR30154">
    <property type="entry name" value="LEUCINE-RESPONSIVE REGULATORY PROTEIN"/>
    <property type="match status" value="1"/>
</dbReference>
<keyword evidence="6" id="KW-1185">Reference proteome</keyword>
<dbReference type="OrthoDB" id="7856348at2"/>
<dbReference type="GO" id="GO:0043200">
    <property type="term" value="P:response to amino acid"/>
    <property type="evidence" value="ECO:0007669"/>
    <property type="project" value="TreeGrafter"/>
</dbReference>
<dbReference type="InterPro" id="IPR019888">
    <property type="entry name" value="Tscrpt_reg_AsnC-like"/>
</dbReference>
<dbReference type="PRINTS" id="PR00033">
    <property type="entry name" value="HTHASNC"/>
</dbReference>
<dbReference type="EMBL" id="PVZS01000011">
    <property type="protein sequence ID" value="PSC04719.1"/>
    <property type="molecule type" value="Genomic_DNA"/>
</dbReference>
<dbReference type="InterPro" id="IPR011008">
    <property type="entry name" value="Dimeric_a/b-barrel"/>
</dbReference>
<dbReference type="InterPro" id="IPR019887">
    <property type="entry name" value="Tscrpt_reg_AsnC/Lrp_C"/>
</dbReference>
<dbReference type="InterPro" id="IPR036390">
    <property type="entry name" value="WH_DNA-bd_sf"/>
</dbReference>